<protein>
    <submittedName>
        <fullName evidence="2">Uncharacterized protein</fullName>
    </submittedName>
</protein>
<feature type="non-terminal residue" evidence="2">
    <location>
        <position position="53"/>
    </location>
</feature>
<organism evidence="2 3">
    <name type="scientific">Pseudomonas indica</name>
    <dbReference type="NCBI Taxonomy" id="137658"/>
    <lineage>
        <taxon>Bacteria</taxon>
        <taxon>Pseudomonadati</taxon>
        <taxon>Pseudomonadota</taxon>
        <taxon>Gammaproteobacteria</taxon>
        <taxon>Pseudomonadales</taxon>
        <taxon>Pseudomonadaceae</taxon>
        <taxon>Pseudomonas</taxon>
    </lineage>
</organism>
<dbReference type="EMBL" id="FNFD01000018">
    <property type="protein sequence ID" value="SDL32428.1"/>
    <property type="molecule type" value="Genomic_DNA"/>
</dbReference>
<evidence type="ECO:0000313" key="3">
    <source>
        <dbReference type="Proteomes" id="UP000198706"/>
    </source>
</evidence>
<reference evidence="2 3" key="1">
    <citation type="submission" date="2016-10" db="EMBL/GenBank/DDBJ databases">
        <authorList>
            <person name="de Groot N.N."/>
        </authorList>
    </citation>
    <scope>NUCLEOTIDE SEQUENCE [LARGE SCALE GENOMIC DNA]</scope>
    <source>
        <strain evidence="2 3">JCM 21544</strain>
    </source>
</reference>
<gene>
    <name evidence="2" type="ORF">SAMN05216186_11854</name>
</gene>
<dbReference type="Proteomes" id="UP000198706">
    <property type="component" value="Unassembled WGS sequence"/>
</dbReference>
<dbReference type="AlphaFoldDB" id="A0A1G9J4H8"/>
<sequence>MAINSTASTANQTMVNEQNKSLENMTQNFKDMGQFTRESQDAQNKSAMASVAS</sequence>
<feature type="compositionally biased region" description="Polar residues" evidence="1">
    <location>
        <begin position="1"/>
        <end position="29"/>
    </location>
</feature>
<proteinExistence type="predicted"/>
<evidence type="ECO:0000256" key="1">
    <source>
        <dbReference type="SAM" id="MobiDB-lite"/>
    </source>
</evidence>
<feature type="region of interest" description="Disordered" evidence="1">
    <location>
        <begin position="1"/>
        <end position="53"/>
    </location>
</feature>
<accession>A0A1G9J4H8</accession>
<name>A0A1G9J4H8_9PSED</name>
<evidence type="ECO:0000313" key="2">
    <source>
        <dbReference type="EMBL" id="SDL32428.1"/>
    </source>
</evidence>
<keyword evidence="3" id="KW-1185">Reference proteome</keyword>
<feature type="compositionally biased region" description="Polar residues" evidence="1">
    <location>
        <begin position="41"/>
        <end position="53"/>
    </location>
</feature>